<dbReference type="NCBIfam" id="TIGR01467">
    <property type="entry name" value="cobI_cbiL"/>
    <property type="match status" value="1"/>
</dbReference>
<dbReference type="Gene3D" id="3.30.950.10">
    <property type="entry name" value="Methyltransferase, Cobalt-precorrin-4 Transmethylase, Domain 2"/>
    <property type="match status" value="1"/>
</dbReference>
<evidence type="ECO:0000313" key="10">
    <source>
        <dbReference type="Proteomes" id="UP000824165"/>
    </source>
</evidence>
<comment type="caution">
    <text evidence="9">The sequence shown here is derived from an EMBL/GenBank/DDBJ whole genome shotgun (WGS) entry which is preliminary data.</text>
</comment>
<evidence type="ECO:0000256" key="1">
    <source>
        <dbReference type="ARBA" id="ARBA00004953"/>
    </source>
</evidence>
<feature type="domain" description="Tetrapyrrole methylase" evidence="8">
    <location>
        <begin position="3"/>
        <end position="203"/>
    </location>
</feature>
<evidence type="ECO:0000256" key="4">
    <source>
        <dbReference type="ARBA" id="ARBA00022603"/>
    </source>
</evidence>
<dbReference type="Gene3D" id="3.40.1010.10">
    <property type="entry name" value="Cobalt-precorrin-4 Transmethylase, Domain 1"/>
    <property type="match status" value="1"/>
</dbReference>
<dbReference type="InterPro" id="IPR014777">
    <property type="entry name" value="4pyrrole_Mease_sub1"/>
</dbReference>
<dbReference type="Proteomes" id="UP000824165">
    <property type="component" value="Unassembled WGS sequence"/>
</dbReference>
<dbReference type="InterPro" id="IPR014776">
    <property type="entry name" value="4pyrrole_Mease_sub2"/>
</dbReference>
<dbReference type="GO" id="GO:0009236">
    <property type="term" value="P:cobalamin biosynthetic process"/>
    <property type="evidence" value="ECO:0007669"/>
    <property type="project" value="UniProtKB-UniRule"/>
</dbReference>
<accession>A0A9D1H0M5</accession>
<sequence>MAKLYLAGVGPGGAGLVTLAAKRAAETADVVAYPVRERGEKSAALDIISGAADIKETCELVFPMSAPEAERKRARHAAAEKLAALLSENKTVCMVTLGDVSVYSTCGYVRGFVESAGFETETIPGITSFSAAAAAAGVNLCEGNESVAVVSGVRGAAELERLVDGFDTVVVMKAARSMGIIYETLKKRGLLETSFAARSVGMDGGGIFPVSPNESGYFTTVIIKK</sequence>
<dbReference type="GO" id="GO:0030788">
    <property type="term" value="F:precorrin-2 C20-methyltransferase activity"/>
    <property type="evidence" value="ECO:0007669"/>
    <property type="project" value="UniProtKB-EC"/>
</dbReference>
<evidence type="ECO:0000256" key="7">
    <source>
        <dbReference type="PIRNR" id="PIRNR036427"/>
    </source>
</evidence>
<dbReference type="PANTHER" id="PTHR43467:SF2">
    <property type="entry name" value="COBALT-PRECORRIN-2 C(20)-METHYLTRANSFERASE"/>
    <property type="match status" value="1"/>
</dbReference>
<keyword evidence="6" id="KW-0949">S-adenosyl-L-methionine</keyword>
<name>A0A9D1H0M5_9FIRM</name>
<proteinExistence type="inferred from homology"/>
<dbReference type="PIRSF" id="PIRSF036427">
    <property type="entry name" value="Precrrn-2_mtase"/>
    <property type="match status" value="1"/>
</dbReference>
<keyword evidence="3" id="KW-0169">Cobalamin biosynthesis</keyword>
<dbReference type="PANTHER" id="PTHR43467">
    <property type="entry name" value="COBALT-PRECORRIN-2 C(20)-METHYLTRANSFERASE"/>
    <property type="match status" value="1"/>
</dbReference>
<gene>
    <name evidence="9" type="primary">cobI</name>
    <name evidence="9" type="ORF">IAA60_00535</name>
</gene>
<dbReference type="Pfam" id="PF00590">
    <property type="entry name" value="TP_methylase"/>
    <property type="match status" value="1"/>
</dbReference>
<protein>
    <submittedName>
        <fullName evidence="9">Precorrin-2 C(20)-methyltransferase</fullName>
        <ecNumber evidence="9">2.1.1.130</ecNumber>
    </submittedName>
</protein>
<evidence type="ECO:0000256" key="6">
    <source>
        <dbReference type="ARBA" id="ARBA00022691"/>
    </source>
</evidence>
<evidence type="ECO:0000256" key="3">
    <source>
        <dbReference type="ARBA" id="ARBA00022573"/>
    </source>
</evidence>
<evidence type="ECO:0000256" key="2">
    <source>
        <dbReference type="ARBA" id="ARBA00005879"/>
    </source>
</evidence>
<keyword evidence="4 9" id="KW-0489">Methyltransferase</keyword>
<organism evidence="9 10">
    <name type="scientific">Candidatus Ornithomonoglobus intestinigallinarum</name>
    <dbReference type="NCBI Taxonomy" id="2840894"/>
    <lineage>
        <taxon>Bacteria</taxon>
        <taxon>Bacillati</taxon>
        <taxon>Bacillota</taxon>
        <taxon>Clostridia</taxon>
        <taxon>Candidatus Ornithomonoglobus</taxon>
    </lineage>
</organism>
<dbReference type="GO" id="GO:0032259">
    <property type="term" value="P:methylation"/>
    <property type="evidence" value="ECO:0007669"/>
    <property type="project" value="UniProtKB-KW"/>
</dbReference>
<dbReference type="InterPro" id="IPR000878">
    <property type="entry name" value="4pyrrol_Mease"/>
</dbReference>
<dbReference type="AlphaFoldDB" id="A0A9D1H0M5"/>
<dbReference type="CDD" id="cd11645">
    <property type="entry name" value="Precorrin_2_C20_MT"/>
    <property type="match status" value="1"/>
</dbReference>
<keyword evidence="5 9" id="KW-0808">Transferase</keyword>
<dbReference type="InterPro" id="IPR035996">
    <property type="entry name" value="4pyrrol_Methylase_sf"/>
</dbReference>
<reference evidence="9" key="2">
    <citation type="journal article" date="2021" name="PeerJ">
        <title>Extensive microbial diversity within the chicken gut microbiome revealed by metagenomics and culture.</title>
        <authorList>
            <person name="Gilroy R."/>
            <person name="Ravi A."/>
            <person name="Getino M."/>
            <person name="Pursley I."/>
            <person name="Horton D.L."/>
            <person name="Alikhan N.F."/>
            <person name="Baker D."/>
            <person name="Gharbi K."/>
            <person name="Hall N."/>
            <person name="Watson M."/>
            <person name="Adriaenssens E.M."/>
            <person name="Foster-Nyarko E."/>
            <person name="Jarju S."/>
            <person name="Secka A."/>
            <person name="Antonio M."/>
            <person name="Oren A."/>
            <person name="Chaudhuri R.R."/>
            <person name="La Ragione R."/>
            <person name="Hildebrand F."/>
            <person name="Pallen M.J."/>
        </authorList>
    </citation>
    <scope>NUCLEOTIDE SEQUENCE</scope>
    <source>
        <strain evidence="9">CHK181-108</strain>
    </source>
</reference>
<comment type="similarity">
    <text evidence="2 7">Belongs to the precorrin methyltransferase family.</text>
</comment>
<evidence type="ECO:0000259" key="8">
    <source>
        <dbReference type="Pfam" id="PF00590"/>
    </source>
</evidence>
<dbReference type="InterPro" id="IPR006364">
    <property type="entry name" value="CobI/CbiL/CobIJ_dom"/>
</dbReference>
<comment type="pathway">
    <text evidence="1">Cofactor biosynthesis; adenosylcobalamin biosynthesis.</text>
</comment>
<dbReference type="InterPro" id="IPR012382">
    <property type="entry name" value="CobI/CbiL"/>
</dbReference>
<reference evidence="9" key="1">
    <citation type="submission" date="2020-10" db="EMBL/GenBank/DDBJ databases">
        <authorList>
            <person name="Gilroy R."/>
        </authorList>
    </citation>
    <scope>NUCLEOTIDE SEQUENCE</scope>
    <source>
        <strain evidence="9">CHK181-108</strain>
    </source>
</reference>
<dbReference type="EMBL" id="DVLU01000004">
    <property type="protein sequence ID" value="HIT84370.1"/>
    <property type="molecule type" value="Genomic_DNA"/>
</dbReference>
<dbReference type="EC" id="2.1.1.130" evidence="9"/>
<evidence type="ECO:0000256" key="5">
    <source>
        <dbReference type="ARBA" id="ARBA00022679"/>
    </source>
</evidence>
<evidence type="ECO:0000313" key="9">
    <source>
        <dbReference type="EMBL" id="HIT84370.1"/>
    </source>
</evidence>
<dbReference type="SUPFAM" id="SSF53790">
    <property type="entry name" value="Tetrapyrrole methylase"/>
    <property type="match status" value="1"/>
</dbReference>